<dbReference type="RefSeq" id="WP_345674308.1">
    <property type="nucleotide sequence ID" value="NZ_BAABHS010000004.1"/>
</dbReference>
<sequence length="476" mass="50791">MGQEPRLTGPWRPPRAVLAAAAALLAGLAVLLGYATPLGDRALRPDSARAVVDHAAQGRGDAADIRTGATPLPGGTGDLTRDELTGLIAGQNDALARRDAAAFLVPYAADRPDLRAERGRLFANLLKIPFSRAEYRYQDAQPVPAESAGRRRTSTVTVVFSHQITGVDVAPIGETYRWTVTRPGPGEPLAITAVDGGAPDTAHRNTTYPAPWDAAELVLVDKPHVLLLAAKQHQAKAALWATRAEAAATRNLASWQSPEPTPGRFVVFLTPDHAAFERVRGGDTVTTNAIGVCVSLPADPAGRGPATPDFAGSRIYVDSTAQDITTGKAEDTIAIFRHEMGHAMVAPFQKRVAGNGPPLWVAEGFAGYLEWSDRSLERWYVPAARDQVRSGTFGGKLPTDEQIYADDPRTSSAGYHFAMLAIRYIAEKYGAAKAYAFVIAVYRDPASVGAALRTATGLDHGQFEAKWAQYVKAKAG</sequence>
<evidence type="ECO:0008006" key="3">
    <source>
        <dbReference type="Google" id="ProtNLM"/>
    </source>
</evidence>
<organism evidence="1 2">
    <name type="scientific">Yinghuangia aomiensis</name>
    <dbReference type="NCBI Taxonomy" id="676205"/>
    <lineage>
        <taxon>Bacteria</taxon>
        <taxon>Bacillati</taxon>
        <taxon>Actinomycetota</taxon>
        <taxon>Actinomycetes</taxon>
        <taxon>Kitasatosporales</taxon>
        <taxon>Streptomycetaceae</taxon>
        <taxon>Yinghuangia</taxon>
    </lineage>
</organism>
<proteinExistence type="predicted"/>
<dbReference type="Proteomes" id="UP001500466">
    <property type="component" value="Unassembled WGS sequence"/>
</dbReference>
<accession>A0ABP9H1T7</accession>
<name>A0ABP9H1T7_9ACTN</name>
<evidence type="ECO:0000313" key="2">
    <source>
        <dbReference type="Proteomes" id="UP001500466"/>
    </source>
</evidence>
<comment type="caution">
    <text evidence="1">The sequence shown here is derived from an EMBL/GenBank/DDBJ whole genome shotgun (WGS) entry which is preliminary data.</text>
</comment>
<dbReference type="EMBL" id="BAABHS010000004">
    <property type="protein sequence ID" value="GAA4953101.1"/>
    <property type="molecule type" value="Genomic_DNA"/>
</dbReference>
<protein>
    <recommendedName>
        <fullName evidence="3">Peptidase</fullName>
    </recommendedName>
</protein>
<keyword evidence="2" id="KW-1185">Reference proteome</keyword>
<evidence type="ECO:0000313" key="1">
    <source>
        <dbReference type="EMBL" id="GAA4953101.1"/>
    </source>
</evidence>
<reference evidence="2" key="1">
    <citation type="journal article" date="2019" name="Int. J. Syst. Evol. Microbiol.">
        <title>The Global Catalogue of Microorganisms (GCM) 10K type strain sequencing project: providing services to taxonomists for standard genome sequencing and annotation.</title>
        <authorList>
            <consortium name="The Broad Institute Genomics Platform"/>
            <consortium name="The Broad Institute Genome Sequencing Center for Infectious Disease"/>
            <person name="Wu L."/>
            <person name="Ma J."/>
        </authorList>
    </citation>
    <scope>NUCLEOTIDE SEQUENCE [LARGE SCALE GENOMIC DNA]</scope>
    <source>
        <strain evidence="2">JCM 17986</strain>
    </source>
</reference>
<gene>
    <name evidence="1" type="ORF">GCM10023205_12860</name>
</gene>